<dbReference type="SUPFAM" id="SSF101898">
    <property type="entry name" value="NHL repeat"/>
    <property type="match status" value="1"/>
</dbReference>
<dbReference type="RefSeq" id="XP_049134459.1">
    <property type="nucleotide sequence ID" value="XM_049278502.1"/>
</dbReference>
<organism evidence="2 3">
    <name type="scientific">Colletotrichum spaethianum</name>
    <dbReference type="NCBI Taxonomy" id="700344"/>
    <lineage>
        <taxon>Eukaryota</taxon>
        <taxon>Fungi</taxon>
        <taxon>Dikarya</taxon>
        <taxon>Ascomycota</taxon>
        <taxon>Pezizomycotina</taxon>
        <taxon>Sordariomycetes</taxon>
        <taxon>Hypocreomycetidae</taxon>
        <taxon>Glomerellales</taxon>
        <taxon>Glomerellaceae</taxon>
        <taxon>Colletotrichum</taxon>
        <taxon>Colletotrichum spaethianum species complex</taxon>
    </lineage>
</organism>
<evidence type="ECO:0000313" key="2">
    <source>
        <dbReference type="EMBL" id="GKT52109.1"/>
    </source>
</evidence>
<reference evidence="2 3" key="1">
    <citation type="submission" date="2022-03" db="EMBL/GenBank/DDBJ databases">
        <title>Genome data of Colletotrichum spp.</title>
        <authorList>
            <person name="Utami Y.D."/>
            <person name="Hiruma K."/>
        </authorList>
    </citation>
    <scope>NUCLEOTIDE SEQUENCE [LARGE SCALE GENOMIC DNA]</scope>
    <source>
        <strain evidence="2 3">MAFF 239500</strain>
    </source>
</reference>
<dbReference type="Pfam" id="PF22701">
    <property type="entry name" value="Mala_s_1-like"/>
    <property type="match status" value="1"/>
</dbReference>
<protein>
    <submittedName>
        <fullName evidence="2">Core trichothecene cluster (CTC) protein 14</fullName>
    </submittedName>
</protein>
<dbReference type="Proteomes" id="UP001055115">
    <property type="component" value="Unassembled WGS sequence"/>
</dbReference>
<gene>
    <name evidence="2" type="ORF">ColSpa_12290</name>
</gene>
<feature type="signal peptide" evidence="1">
    <location>
        <begin position="1"/>
        <end position="18"/>
    </location>
</feature>
<dbReference type="AlphaFoldDB" id="A0AA37UL23"/>
<dbReference type="InterPro" id="IPR054550">
    <property type="entry name" value="Mala_s_1-like"/>
</dbReference>
<dbReference type="GeneID" id="73333092"/>
<keyword evidence="3" id="KW-1185">Reference proteome</keyword>
<comment type="caution">
    <text evidence="2">The sequence shown here is derived from an EMBL/GenBank/DDBJ whole genome shotgun (WGS) entry which is preliminary data.</text>
</comment>
<dbReference type="EMBL" id="BQXU01000061">
    <property type="protein sequence ID" value="GKT52109.1"/>
    <property type="molecule type" value="Genomic_DNA"/>
</dbReference>
<evidence type="ECO:0000256" key="1">
    <source>
        <dbReference type="SAM" id="SignalP"/>
    </source>
</evidence>
<accession>A0AA37UL23</accession>
<evidence type="ECO:0000313" key="3">
    <source>
        <dbReference type="Proteomes" id="UP001055115"/>
    </source>
</evidence>
<name>A0AA37UL23_9PEZI</name>
<proteinExistence type="predicted"/>
<keyword evidence="1" id="KW-0732">Signal</keyword>
<sequence length="352" mass="38854">MFFLLLLALCSGFSAAIACPPLKGDIQFDNVFQLYPAYFVWDSTRCLIYASSIFNATVAVLDPYKSELLEIIKFPGMSHSGLEKSDKRLPGISLDVASSVLTVIIQADEFFLTGGNDVSGDNFVIRYDLNKKSILSEVNLTDTTRGQYGGFLDIEPGLDDDIFVNGAYPASILRISNDNKVSPYFVSKPTTPPRTYGFGGLARYGHLLITNDNPHHQLVKFDLGTHNIATPVVIPQTTYHNFSAGTSLRLPQKYRGNVLLQTESNVAQNITGVSVWSTADSWQTAEYHGLIDGRNDFDGFAPAISQVDVREIMGRIYSSILFYDNTVNPTMAGNRSNFMLRDISSKVDALLK</sequence>
<feature type="chain" id="PRO_5041376436" evidence="1">
    <location>
        <begin position="19"/>
        <end position="352"/>
    </location>
</feature>